<keyword evidence="2" id="KW-0596">Phosphopantetheine</keyword>
<evidence type="ECO:0000256" key="3">
    <source>
        <dbReference type="ARBA" id="ARBA00022490"/>
    </source>
</evidence>
<dbReference type="CDD" id="cd00833">
    <property type="entry name" value="PKS"/>
    <property type="match status" value="1"/>
</dbReference>
<reference evidence="9 10" key="1">
    <citation type="submission" date="2021-02" db="EMBL/GenBank/DDBJ databases">
        <title>Actinophytocola xerophila sp. nov., isolated from soil of cotton cropping field.</title>
        <authorList>
            <person name="Huang R."/>
            <person name="Chen X."/>
            <person name="Ge X."/>
            <person name="Liu W."/>
        </authorList>
    </citation>
    <scope>NUCLEOTIDE SEQUENCE [LARGE SCALE GENOMIC DNA]</scope>
    <source>
        <strain evidence="9 10">S1-96</strain>
    </source>
</reference>
<keyword evidence="4" id="KW-0597">Phosphoprotein</keyword>
<dbReference type="EMBL" id="JAFFZE010000009">
    <property type="protein sequence ID" value="MCT2583112.1"/>
    <property type="molecule type" value="Genomic_DNA"/>
</dbReference>
<dbReference type="InterPro" id="IPR020841">
    <property type="entry name" value="PKS_Beta-ketoAc_synthase_dom"/>
</dbReference>
<dbReference type="PROSITE" id="PS52004">
    <property type="entry name" value="KS3_2"/>
    <property type="match status" value="1"/>
</dbReference>
<dbReference type="Pfam" id="PF22336">
    <property type="entry name" value="RhiE-like_linker"/>
    <property type="match status" value="1"/>
</dbReference>
<dbReference type="Gene3D" id="3.30.70.3290">
    <property type="match status" value="1"/>
</dbReference>
<evidence type="ECO:0000256" key="4">
    <source>
        <dbReference type="ARBA" id="ARBA00022553"/>
    </source>
</evidence>
<accession>A0ABT2J5I5</accession>
<dbReference type="SUPFAM" id="SSF53901">
    <property type="entry name" value="Thiolase-like"/>
    <property type="match status" value="1"/>
</dbReference>
<dbReference type="PANTHER" id="PTHR43775:SF37">
    <property type="entry name" value="SI:DKEY-61P9.11"/>
    <property type="match status" value="1"/>
</dbReference>
<dbReference type="Proteomes" id="UP001156441">
    <property type="component" value="Unassembled WGS sequence"/>
</dbReference>
<evidence type="ECO:0000259" key="8">
    <source>
        <dbReference type="PROSITE" id="PS52004"/>
    </source>
</evidence>
<dbReference type="PANTHER" id="PTHR43775">
    <property type="entry name" value="FATTY ACID SYNTHASE"/>
    <property type="match status" value="1"/>
</dbReference>
<keyword evidence="3" id="KW-0963">Cytoplasm</keyword>
<dbReference type="InterPro" id="IPR018201">
    <property type="entry name" value="Ketoacyl_synth_AS"/>
</dbReference>
<dbReference type="InterPro" id="IPR050091">
    <property type="entry name" value="PKS_NRPS_Biosynth_Enz"/>
</dbReference>
<evidence type="ECO:0000256" key="2">
    <source>
        <dbReference type="ARBA" id="ARBA00022450"/>
    </source>
</evidence>
<dbReference type="Pfam" id="PF00109">
    <property type="entry name" value="ketoacyl-synt"/>
    <property type="match status" value="1"/>
</dbReference>
<evidence type="ECO:0000256" key="7">
    <source>
        <dbReference type="RuleBase" id="RU003694"/>
    </source>
</evidence>
<dbReference type="PROSITE" id="PS00606">
    <property type="entry name" value="KS3_1"/>
    <property type="match status" value="1"/>
</dbReference>
<comment type="similarity">
    <text evidence="7">Belongs to the thiolase-like superfamily. Beta-ketoacyl-ACP synthases family.</text>
</comment>
<dbReference type="Gene3D" id="3.40.47.10">
    <property type="match status" value="1"/>
</dbReference>
<proteinExistence type="inferred from homology"/>
<name>A0ABT2J5I5_9PSEU</name>
<dbReference type="Pfam" id="PF02801">
    <property type="entry name" value="Ketoacyl-synt_C"/>
    <property type="match status" value="1"/>
</dbReference>
<keyword evidence="10" id="KW-1185">Reference proteome</keyword>
<evidence type="ECO:0000256" key="1">
    <source>
        <dbReference type="ARBA" id="ARBA00004792"/>
    </source>
</evidence>
<dbReference type="RefSeq" id="WP_260190482.1">
    <property type="nucleotide sequence ID" value="NZ_JAFFZE010000009.1"/>
</dbReference>
<sequence length="562" mass="58328">MSTPVAIVGMDFRLPGSDTADEFWRTLTVGAPKTRQVPADRLVGYPAGQVGPAGLTAALLDDISCFDAKFFGIGRRMAVWMDPQQRLLLETSWRAMESAAIAPGSLRGLDVGVFVGSATNDFRDRMISEGVLDRYTAIGALPTYLSNRLSYHYDFRGPSYTVDTGCSSGLSALTMAVASLRAGDLDVALVGSANLCLSGVMPATLAHAGALSPSGSCRPFTDGADGYVRGEGVVSLVLKRLDDALADGDPVAAVIRGAATNHDGRRGGLIRPDADSQVGLVQRALRQAGLSASDIGYVEAHAPGTSADAVEVDGIRRLLATLPPGARGRAGPDGRTWVGSVKAVIGHLESAAAVASLVKAVLVLRHGQIPTAAGILSVGADLAVRHDPSAPPGSVIDWPAGSAPRRVGVSSFGIGGSNGHLVVEESPARRASAGRWRAGRVAVPLSAADEASLGARAAELADFLADPPPGCDLNSVAWTMQAGREQLPARAVVEASSLAELRTGLRALPEPGPAYRTWVNGGELDWAACWITPPAVRLSLPGTVFRRTHLGFAPETARRRAG</sequence>
<dbReference type="InterPro" id="IPR054514">
    <property type="entry name" value="RhiE-like_linker"/>
</dbReference>
<dbReference type="InterPro" id="IPR014030">
    <property type="entry name" value="Ketoacyl_synth_N"/>
</dbReference>
<organism evidence="9 10">
    <name type="scientific">Actinophytocola gossypii</name>
    <dbReference type="NCBI Taxonomy" id="2812003"/>
    <lineage>
        <taxon>Bacteria</taxon>
        <taxon>Bacillati</taxon>
        <taxon>Actinomycetota</taxon>
        <taxon>Actinomycetes</taxon>
        <taxon>Pseudonocardiales</taxon>
        <taxon>Pseudonocardiaceae</taxon>
    </lineage>
</organism>
<evidence type="ECO:0000256" key="6">
    <source>
        <dbReference type="ARBA" id="ARBA00022737"/>
    </source>
</evidence>
<dbReference type="InterPro" id="IPR014031">
    <property type="entry name" value="Ketoacyl_synth_C"/>
</dbReference>
<feature type="domain" description="Ketosynthase family 3 (KS3)" evidence="8">
    <location>
        <begin position="2"/>
        <end position="425"/>
    </location>
</feature>
<keyword evidence="6" id="KW-0677">Repeat</keyword>
<dbReference type="InterPro" id="IPR016039">
    <property type="entry name" value="Thiolase-like"/>
</dbReference>
<evidence type="ECO:0000313" key="10">
    <source>
        <dbReference type="Proteomes" id="UP001156441"/>
    </source>
</evidence>
<evidence type="ECO:0000256" key="5">
    <source>
        <dbReference type="ARBA" id="ARBA00022679"/>
    </source>
</evidence>
<comment type="caution">
    <text evidence="9">The sequence shown here is derived from an EMBL/GenBank/DDBJ whole genome shotgun (WGS) entry which is preliminary data.</text>
</comment>
<gene>
    <name evidence="9" type="ORF">JT362_08285</name>
</gene>
<keyword evidence="5 7" id="KW-0808">Transferase</keyword>
<dbReference type="SMART" id="SM00825">
    <property type="entry name" value="PKS_KS"/>
    <property type="match status" value="1"/>
</dbReference>
<comment type="pathway">
    <text evidence="1">Antibiotic biosynthesis.</text>
</comment>
<protein>
    <submittedName>
        <fullName evidence="9">Polyketide synthase</fullName>
    </submittedName>
</protein>
<evidence type="ECO:0000313" key="9">
    <source>
        <dbReference type="EMBL" id="MCT2583112.1"/>
    </source>
</evidence>